<feature type="transmembrane region" description="Helical" evidence="7">
    <location>
        <begin position="670"/>
        <end position="695"/>
    </location>
</feature>
<evidence type="ECO:0000259" key="9">
    <source>
        <dbReference type="Pfam" id="PF02931"/>
    </source>
</evidence>
<dbReference type="PANTHER" id="PTHR24092:SF215">
    <property type="entry name" value="PHOSPHOLIPID-TRANSPORTING ATPASE"/>
    <property type="match status" value="1"/>
</dbReference>
<dbReference type="InterPro" id="IPR038050">
    <property type="entry name" value="Neuro_actylchol_rec"/>
</dbReference>
<dbReference type="GO" id="GO:0005230">
    <property type="term" value="F:extracellular ligand-gated monoatomic ion channel activity"/>
    <property type="evidence" value="ECO:0007669"/>
    <property type="project" value="InterPro"/>
</dbReference>
<feature type="transmembrane region" description="Helical" evidence="7">
    <location>
        <begin position="701"/>
        <end position="723"/>
    </location>
</feature>
<dbReference type="InterPro" id="IPR036734">
    <property type="entry name" value="Neur_chan_lig-bd_sf"/>
</dbReference>
<evidence type="ECO:0000259" key="11">
    <source>
        <dbReference type="Pfam" id="PF16212"/>
    </source>
</evidence>
<dbReference type="InterPro" id="IPR006202">
    <property type="entry name" value="Neur_chan_lig-bd"/>
</dbReference>
<gene>
    <name evidence="12" type="ORF">WR25_09917</name>
</gene>
<dbReference type="EMBL" id="LIAE01010044">
    <property type="protein sequence ID" value="PAV66719.1"/>
    <property type="molecule type" value="Genomic_DNA"/>
</dbReference>
<dbReference type="SUPFAM" id="SSF81653">
    <property type="entry name" value="Calcium ATPase, transduction domain A"/>
    <property type="match status" value="1"/>
</dbReference>
<dbReference type="Pfam" id="PF16212">
    <property type="entry name" value="PhoLip_ATPase_C"/>
    <property type="match status" value="1"/>
</dbReference>
<dbReference type="SUPFAM" id="SSF81665">
    <property type="entry name" value="Calcium ATPase, transmembrane domain M"/>
    <property type="match status" value="1"/>
</dbReference>
<feature type="domain" description="Neurotransmitter-gated ion-channel ligand-binding" evidence="9">
    <location>
        <begin position="835"/>
        <end position="898"/>
    </location>
</feature>
<keyword evidence="13" id="KW-1185">Reference proteome</keyword>
<dbReference type="Gene3D" id="2.70.150.10">
    <property type="entry name" value="Calcium-transporting ATPase, cytoplasmic transduction domain A"/>
    <property type="match status" value="1"/>
</dbReference>
<dbReference type="GO" id="GO:0046872">
    <property type="term" value="F:metal ion binding"/>
    <property type="evidence" value="ECO:0007669"/>
    <property type="project" value="UniProtKB-KW"/>
</dbReference>
<comment type="subcellular location">
    <subcellularLocation>
        <location evidence="1">Membrane</location>
        <topology evidence="1">Multi-pass membrane protein</topology>
    </subcellularLocation>
</comment>
<dbReference type="SFLD" id="SFLDF00027">
    <property type="entry name" value="p-type_atpase"/>
    <property type="match status" value="1"/>
</dbReference>
<organism evidence="12 13">
    <name type="scientific">Diploscapter pachys</name>
    <dbReference type="NCBI Taxonomy" id="2018661"/>
    <lineage>
        <taxon>Eukaryota</taxon>
        <taxon>Metazoa</taxon>
        <taxon>Ecdysozoa</taxon>
        <taxon>Nematoda</taxon>
        <taxon>Chromadorea</taxon>
        <taxon>Rhabditida</taxon>
        <taxon>Rhabditina</taxon>
        <taxon>Rhabditomorpha</taxon>
        <taxon>Rhabditoidea</taxon>
        <taxon>Rhabditidae</taxon>
        <taxon>Diploscapter</taxon>
    </lineage>
</organism>
<dbReference type="GO" id="GO:0005886">
    <property type="term" value="C:plasma membrane"/>
    <property type="evidence" value="ECO:0007669"/>
    <property type="project" value="TreeGrafter"/>
</dbReference>
<feature type="domain" description="P-type ATPase C-terminal" evidence="11">
    <location>
        <begin position="661"/>
        <end position="797"/>
    </location>
</feature>
<evidence type="ECO:0000313" key="13">
    <source>
        <dbReference type="Proteomes" id="UP000218231"/>
    </source>
</evidence>
<feature type="chain" id="PRO_5012584442" description="P-type phospholipid transporter" evidence="8">
    <location>
        <begin position="19"/>
        <end position="1281"/>
    </location>
</feature>
<evidence type="ECO:0000256" key="4">
    <source>
        <dbReference type="ARBA" id="ARBA00022842"/>
    </source>
</evidence>
<dbReference type="Gene3D" id="3.40.1110.10">
    <property type="entry name" value="Calcium-transporting ATPase, cytoplasmic domain N"/>
    <property type="match status" value="1"/>
</dbReference>
<dbReference type="InterPro" id="IPR032630">
    <property type="entry name" value="P_typ_ATPase_c"/>
</dbReference>
<dbReference type="Pfam" id="PF13246">
    <property type="entry name" value="Cation_ATPase"/>
    <property type="match status" value="1"/>
</dbReference>
<keyword evidence="4" id="KW-0460">Magnesium</keyword>
<dbReference type="InterPro" id="IPR023298">
    <property type="entry name" value="ATPase_P-typ_TM_dom_sf"/>
</dbReference>
<dbReference type="SFLD" id="SFLDS00003">
    <property type="entry name" value="Haloacid_Dehalogenase"/>
    <property type="match status" value="1"/>
</dbReference>
<dbReference type="GO" id="GO:0045332">
    <property type="term" value="P:phospholipid translocation"/>
    <property type="evidence" value="ECO:0007669"/>
    <property type="project" value="TreeGrafter"/>
</dbReference>
<feature type="transmembrane region" description="Helical" evidence="7">
    <location>
        <begin position="966"/>
        <end position="985"/>
    </location>
</feature>
<dbReference type="InterPro" id="IPR036719">
    <property type="entry name" value="Neuro-gated_channel_TM_sf"/>
</dbReference>
<feature type="transmembrane region" description="Helical" evidence="7">
    <location>
        <begin position="213"/>
        <end position="239"/>
    </location>
</feature>
<evidence type="ECO:0000259" key="10">
    <source>
        <dbReference type="Pfam" id="PF13802"/>
    </source>
</evidence>
<comment type="caution">
    <text evidence="12">The sequence shown here is derived from an EMBL/GenBank/DDBJ whole genome shotgun (WGS) entry which is preliminary data.</text>
</comment>
<feature type="transmembrane region" description="Helical" evidence="7">
    <location>
        <begin position="1030"/>
        <end position="1051"/>
    </location>
</feature>
<dbReference type="PROSITE" id="PS00154">
    <property type="entry name" value="ATPASE_E1_E2"/>
    <property type="match status" value="1"/>
</dbReference>
<feature type="transmembrane region" description="Helical" evidence="7">
    <location>
        <begin position="776"/>
        <end position="795"/>
    </location>
</feature>
<keyword evidence="3" id="KW-0479">Metal-binding</keyword>
<evidence type="ECO:0008006" key="14">
    <source>
        <dbReference type="Google" id="ProtNLM"/>
    </source>
</evidence>
<dbReference type="InterPro" id="IPR044492">
    <property type="entry name" value="P_typ_ATPase_HD_dom"/>
</dbReference>
<keyword evidence="2 7" id="KW-0812">Transmembrane</keyword>
<feature type="transmembrane region" description="Helical" evidence="7">
    <location>
        <begin position="730"/>
        <end position="749"/>
    </location>
</feature>
<evidence type="ECO:0000313" key="12">
    <source>
        <dbReference type="EMBL" id="PAV66719.1"/>
    </source>
</evidence>
<dbReference type="Pfam" id="PF13802">
    <property type="entry name" value="Gal_mutarotas_2"/>
    <property type="match status" value="1"/>
</dbReference>
<dbReference type="SUPFAM" id="SSF81660">
    <property type="entry name" value="Metal cation-transporting ATPase, ATP-binding domain N"/>
    <property type="match status" value="1"/>
</dbReference>
<keyword evidence="8" id="KW-0732">Signal</keyword>
<dbReference type="InterPro" id="IPR008250">
    <property type="entry name" value="ATPase_P-typ_transduc_dom_A_sf"/>
</dbReference>
<evidence type="ECO:0000256" key="8">
    <source>
        <dbReference type="SAM" id="SignalP"/>
    </source>
</evidence>
<feature type="transmembrane region" description="Helical" evidence="7">
    <location>
        <begin position="169"/>
        <end position="193"/>
    </location>
</feature>
<dbReference type="PRINTS" id="PR00119">
    <property type="entry name" value="CATATPASE"/>
</dbReference>
<dbReference type="InterPro" id="IPR023299">
    <property type="entry name" value="ATPase_P-typ_cyto_dom_N"/>
</dbReference>
<dbReference type="PANTHER" id="PTHR24092">
    <property type="entry name" value="PROBABLE PHOSPHOLIPID-TRANSPORTING ATPASE"/>
    <property type="match status" value="1"/>
</dbReference>
<dbReference type="GO" id="GO:0140326">
    <property type="term" value="F:ATPase-coupled intramembrane lipid transporter activity"/>
    <property type="evidence" value="ECO:0007669"/>
    <property type="project" value="TreeGrafter"/>
</dbReference>
<reference evidence="12 13" key="1">
    <citation type="journal article" date="2017" name="Curr. Biol.">
        <title>Genome architecture and evolution of a unichromosomal asexual nematode.</title>
        <authorList>
            <person name="Fradin H."/>
            <person name="Zegar C."/>
            <person name="Gutwein M."/>
            <person name="Lucas J."/>
            <person name="Kovtun M."/>
            <person name="Corcoran D."/>
            <person name="Baugh L.R."/>
            <person name="Kiontke K."/>
            <person name="Gunsalus K."/>
            <person name="Fitch D.H."/>
            <person name="Piano F."/>
        </authorList>
    </citation>
    <scope>NUCLEOTIDE SEQUENCE [LARGE SCALE GENOMIC DNA]</scope>
    <source>
        <strain evidence="12">PF1309</strain>
    </source>
</reference>
<dbReference type="Proteomes" id="UP000218231">
    <property type="component" value="Unassembled WGS sequence"/>
</dbReference>
<name>A0A2A2JYU6_9BILA</name>
<evidence type="ECO:0000256" key="3">
    <source>
        <dbReference type="ARBA" id="ARBA00022723"/>
    </source>
</evidence>
<proteinExistence type="predicted"/>
<dbReference type="InterPro" id="IPR018303">
    <property type="entry name" value="ATPase_P-typ_P_site"/>
</dbReference>
<evidence type="ECO:0000256" key="5">
    <source>
        <dbReference type="ARBA" id="ARBA00022989"/>
    </source>
</evidence>
<dbReference type="Gene3D" id="1.20.58.390">
    <property type="entry name" value="Neurotransmitter-gated ion-channel transmembrane domain"/>
    <property type="match status" value="1"/>
</dbReference>
<accession>A0A2A2JYU6</accession>
<dbReference type="SFLD" id="SFLDG00002">
    <property type="entry name" value="C1.7:_P-type_atpase_like"/>
    <property type="match status" value="1"/>
</dbReference>
<dbReference type="InterPro" id="IPR023214">
    <property type="entry name" value="HAD_sf"/>
</dbReference>
<dbReference type="GO" id="GO:0000166">
    <property type="term" value="F:nucleotide binding"/>
    <property type="evidence" value="ECO:0007669"/>
    <property type="project" value="InterPro"/>
</dbReference>
<dbReference type="Gene3D" id="2.60.40.1760">
    <property type="entry name" value="glycosyl hydrolase (family 31)"/>
    <property type="match status" value="1"/>
</dbReference>
<feature type="domain" description="Glycoside hydrolase family 31 N-terminal" evidence="10">
    <location>
        <begin position="1160"/>
        <end position="1280"/>
    </location>
</feature>
<dbReference type="OrthoDB" id="3237269at2759"/>
<dbReference type="SUPFAM" id="SSF56784">
    <property type="entry name" value="HAD-like"/>
    <property type="match status" value="1"/>
</dbReference>
<evidence type="ECO:0000256" key="7">
    <source>
        <dbReference type="SAM" id="Phobius"/>
    </source>
</evidence>
<dbReference type="InterPro" id="IPR025887">
    <property type="entry name" value="Glyco_hydro_31_N_dom"/>
</dbReference>
<evidence type="ECO:0000256" key="1">
    <source>
        <dbReference type="ARBA" id="ARBA00004141"/>
    </source>
</evidence>
<dbReference type="SUPFAM" id="SSF90112">
    <property type="entry name" value="Neurotransmitter-gated ion-channel transmembrane pore"/>
    <property type="match status" value="1"/>
</dbReference>
<feature type="signal peptide" evidence="8">
    <location>
        <begin position="1"/>
        <end position="18"/>
    </location>
</feature>
<dbReference type="Gene3D" id="3.40.50.1000">
    <property type="entry name" value="HAD superfamily/HAD-like"/>
    <property type="match status" value="1"/>
</dbReference>
<dbReference type="InterPro" id="IPR036412">
    <property type="entry name" value="HAD-like_sf"/>
</dbReference>
<dbReference type="STRING" id="2018661.A0A2A2JYU6"/>
<protein>
    <recommendedName>
        <fullName evidence="14">P-type phospholipid transporter</fullName>
    </recommendedName>
</protein>
<dbReference type="Pfam" id="PF02931">
    <property type="entry name" value="Neur_chan_LBD"/>
    <property type="match status" value="1"/>
</dbReference>
<evidence type="ECO:0000256" key="6">
    <source>
        <dbReference type="ARBA" id="ARBA00023136"/>
    </source>
</evidence>
<dbReference type="SUPFAM" id="SSF63712">
    <property type="entry name" value="Nicotinic receptor ligand binding domain-like"/>
    <property type="match status" value="1"/>
</dbReference>
<sequence length="1281" mass="145363">MSFIPLIIVLLVTLIKDGIEDLRRWSRDKKINRQKCRIWNGATNSYEDSKWDQILVGDFIRIENDELIPADALIIRSSKESGICFVETSNLDGESNLKRRCVLSRYEKFSKSDQFSPSEFKDSVICETPDKSIYTIHAKIEYEFGYETKVMLNSHRAPRKVSKIERQTNLYIVISIVILVIMVVCGAVPYGFWIKNHPIEKTPFVVRNAPKPLAAGFLSIGSFIICYQVIVPIALYITIEIVKGLQIRLIEHDLEMYDEETDQPIDCRSLSIPEELGQVTHIMSDKTGTLTENVMIAKKIGFEGISYNFESDTLKHELENCEMNHGDLIHNFILNILLNNSVILHDGNYEAESPDELALLNALASLGYSMAVQEIDSTTVSFPNGQLMKIRKIMTLPFDSQRKRMSVIIDSDPDGFLMLTKGADSAIMNRLVDDNTAITKTIQSHINQYANEGLRVLCFGVKKISKLELDDFLVKKNNIENNWSHERERLLSELFDDFEKGFNLLGVTGIEDRLQDGVKDALSDLRKAGIQIWIITGDKLETAENIAHSCGLFDADLQTIRIEREIDFENVPKWQNFSCNVILSPEALRALVNGEQSSVNFLLSKSHQSVLCYRMTPSEKASVVSAVKKYSKGTVLAIGDGNNDVPMLQAAHVGIGVIGKEGMQSKLYTVWLFFINVADGIWQAACVFFICYFTLHDSFMNLWFLGYYLATGMLLANIGHLALEVRYWHLPLVLQFLFFLVLHFTYFGLYCRFVEPDRLAILGWVKDTPTSVFSDAMSHFNFYAVMSIILITALMPRRNASERWYGAAIFPYCPTFKFIETSGQYHSPMEARLRNELWTPDITFINADDVHRDKQSIAISMSSGGMILHSEKLSQTVPCKTQVSKYPFGNTTCVLQWAGGHSSNGIPMLYSWDSGVENEAAIKVSEQVGDLVLRGVIANSTSARIHGTDAEILQLIFQFKLETKKILLLFFIPTLTFMLIAWLSLLLGPMAITRSIIVTTSLLMLLLHYNTNSASLPATNGITSIDVWKLFSIIFVALIYGEIVLVTLMASMGRSRRMQKMCCCGSRRKGKYEIEPVYEEMNDLRNRRTRRTCGCCRYSALFVDFSTFWTLGIVLCLFCLIIRQRAVTEPTGYEVIKDSIKFNDTALNAKIKNKDQTLRLTVAILKDSTARILIDEDEGALRPRYQPLDALKNPEPEQTKFKKTKEEAKATKILTEDGHRIVVNHSPFRVDVFSKDILVASINSQQLLKVEPYKKKVTLTDRENGYWEETFKDFKDSKPYG</sequence>
<keyword evidence="6 7" id="KW-0472">Membrane</keyword>
<dbReference type="Gene3D" id="2.70.170.10">
    <property type="entry name" value="Neurotransmitter-gated ion-channel ligand-binding domain"/>
    <property type="match status" value="1"/>
</dbReference>
<dbReference type="Pfam" id="PF08282">
    <property type="entry name" value="Hydrolase_3"/>
    <property type="match status" value="1"/>
</dbReference>
<keyword evidence="5 7" id="KW-1133">Transmembrane helix</keyword>
<feature type="transmembrane region" description="Helical" evidence="7">
    <location>
        <begin position="1098"/>
        <end position="1122"/>
    </location>
</feature>
<evidence type="ECO:0000256" key="2">
    <source>
        <dbReference type="ARBA" id="ARBA00022692"/>
    </source>
</evidence>